<comment type="caution">
    <text evidence="2">The sequence shown here is derived from an EMBL/GenBank/DDBJ whole genome shotgun (WGS) entry which is preliminary data.</text>
</comment>
<dbReference type="CDD" id="cd00090">
    <property type="entry name" value="HTH_ARSR"/>
    <property type="match status" value="1"/>
</dbReference>
<proteinExistence type="predicted"/>
<dbReference type="Gene3D" id="1.10.10.10">
    <property type="entry name" value="Winged helix-like DNA-binding domain superfamily/Winged helix DNA-binding domain"/>
    <property type="match status" value="1"/>
</dbReference>
<dbReference type="RefSeq" id="WP_207976645.1">
    <property type="nucleotide sequence ID" value="NZ_JAGDEL010000004.1"/>
</dbReference>
<dbReference type="SUPFAM" id="SSF46785">
    <property type="entry name" value="Winged helix' DNA-binding domain"/>
    <property type="match status" value="1"/>
</dbReference>
<dbReference type="Proteomes" id="UP000663981">
    <property type="component" value="Unassembled WGS sequence"/>
</dbReference>
<dbReference type="InterPro" id="IPR036390">
    <property type="entry name" value="WH_DNA-bd_sf"/>
</dbReference>
<sequence>MREEQLDLTVREWVEAGGSVKTPERVSSDKAYVKMIKSRDDNKKHFTSVSDKECSQVFNTLTLEQAGIMLSMFAYMELGDSGLLIHNGKRLGVKELAKLFKKSESTLKRILSELEAYGYILTQREGRKNIYAVNTMLATRGEQAGEGFFTKVFVARLRDALKVLTVQEAGLLFFMLPYFNSRAYVLSDNPYELDLSKIKLWDREELAEKTGISLRNIKRLVPSMMKKGVLVGIKTCRTAVVLSPELVSRHRKKVTVEDITQIISNELNKTEKMAW</sequence>
<keyword evidence="3" id="KW-1185">Reference proteome</keyword>
<evidence type="ECO:0000313" key="3">
    <source>
        <dbReference type="Proteomes" id="UP000663981"/>
    </source>
</evidence>
<protein>
    <submittedName>
        <fullName evidence="2">Winged helix-turn-helix transcriptional regulator</fullName>
    </submittedName>
</protein>
<organism evidence="2 3">
    <name type="scientific">Metabacillus bambusae</name>
    <dbReference type="NCBI Taxonomy" id="2795218"/>
    <lineage>
        <taxon>Bacteria</taxon>
        <taxon>Bacillati</taxon>
        <taxon>Bacillota</taxon>
        <taxon>Bacilli</taxon>
        <taxon>Bacillales</taxon>
        <taxon>Bacillaceae</taxon>
        <taxon>Metabacillus</taxon>
    </lineage>
</organism>
<dbReference type="InterPro" id="IPR011991">
    <property type="entry name" value="ArsR-like_HTH"/>
</dbReference>
<gene>
    <name evidence="2" type="ORF">I7822_07690</name>
</gene>
<dbReference type="InterPro" id="IPR036388">
    <property type="entry name" value="WH-like_DNA-bd_sf"/>
</dbReference>
<reference evidence="2 3" key="1">
    <citation type="submission" date="2021-03" db="EMBL/GenBank/DDBJ databases">
        <title>Whole genome sequence of Metabacillus bambusae BG109.</title>
        <authorList>
            <person name="Jeong J.W."/>
        </authorList>
    </citation>
    <scope>NUCLEOTIDE SEQUENCE [LARGE SCALE GENOMIC DNA]</scope>
    <source>
        <strain evidence="2 3">BG109</strain>
    </source>
</reference>
<dbReference type="EMBL" id="JAGDEL010000004">
    <property type="protein sequence ID" value="MBO1511548.1"/>
    <property type="molecule type" value="Genomic_DNA"/>
</dbReference>
<accession>A0ABS3MZV9</accession>
<keyword evidence="1" id="KW-0238">DNA-binding</keyword>
<name>A0ABS3MZV9_9BACI</name>
<evidence type="ECO:0000256" key="1">
    <source>
        <dbReference type="ARBA" id="ARBA00023125"/>
    </source>
</evidence>
<evidence type="ECO:0000313" key="2">
    <source>
        <dbReference type="EMBL" id="MBO1511548.1"/>
    </source>
</evidence>